<evidence type="ECO:0000256" key="1">
    <source>
        <dbReference type="PROSITE-ProRule" id="PRU00176"/>
    </source>
</evidence>
<dbReference type="PROSITE" id="PS50102">
    <property type="entry name" value="RRM"/>
    <property type="match status" value="1"/>
</dbReference>
<dbReference type="SMART" id="SM00360">
    <property type="entry name" value="RRM"/>
    <property type="match status" value="1"/>
</dbReference>
<proteinExistence type="predicted"/>
<evidence type="ECO:0000256" key="2">
    <source>
        <dbReference type="SAM" id="MobiDB-lite"/>
    </source>
</evidence>
<dbReference type="FunFam" id="3.30.70.330:FF:000530">
    <property type="entry name" value="Polyadenylate-binding protein-interacting protein 11"/>
    <property type="match status" value="1"/>
</dbReference>
<dbReference type="InterPro" id="IPR009818">
    <property type="entry name" value="PAM2_motif"/>
</dbReference>
<dbReference type="InterPro" id="IPR012677">
    <property type="entry name" value="Nucleotide-bd_a/b_plait_sf"/>
</dbReference>
<reference evidence="4" key="1">
    <citation type="submission" date="2020-08" db="EMBL/GenBank/DDBJ databases">
        <title>Plant Genome Project.</title>
        <authorList>
            <person name="Zhang R.-G."/>
        </authorList>
    </citation>
    <scope>NUCLEOTIDE SEQUENCE</scope>
    <source>
        <strain evidence="4">WSP0</strain>
        <tissue evidence="4">Leaf</tissue>
    </source>
</reference>
<dbReference type="InterPro" id="IPR000504">
    <property type="entry name" value="RRM_dom"/>
</dbReference>
<dbReference type="AlphaFoldDB" id="A0AAV6L1X8"/>
<feature type="compositionally biased region" description="Polar residues" evidence="2">
    <location>
        <begin position="11"/>
        <end position="39"/>
    </location>
</feature>
<feature type="domain" description="RRM" evidence="3">
    <location>
        <begin position="176"/>
        <end position="251"/>
    </location>
</feature>
<keyword evidence="5" id="KW-1185">Reference proteome</keyword>
<evidence type="ECO:0000313" key="5">
    <source>
        <dbReference type="Proteomes" id="UP000823749"/>
    </source>
</evidence>
<dbReference type="PANTHER" id="PTHR32343:SF32">
    <property type="entry name" value="POLYADENYLATE-BINDING PROTEIN-INTERACTING PROTEIN 13"/>
    <property type="match status" value="1"/>
</dbReference>
<dbReference type="EMBL" id="JACTNZ010000003">
    <property type="protein sequence ID" value="KAG5558906.1"/>
    <property type="molecule type" value="Genomic_DNA"/>
</dbReference>
<dbReference type="InterPro" id="IPR025322">
    <property type="entry name" value="PADRE_dom"/>
</dbReference>
<sequence length="623" mass="68172">MAVVENAGISVDSSNRTDNSNDQPKSNQAGVRSSDQNFHAINGGGVSRKAQVNGNGVQDHHRVVANGGRGFELRRNGDSGGGGDEGFKMRDLEEMLSKLNPMAEEFVPPSLVNNHRQPVLLDGGHLGYINNFVMQTSSGIANGNIAARRKRNSYTNGKRRMNNRTSLAQREEVIRRTVYVSDIDHQVTEEQLAALFVNCGQVVDCRVCGDPNSVLRFAFIEFTDEEGARNALSLAGTMLGYYPVRVLPSKTAIAPVNSTFLPRVRSSVISSVLVMCNILARGQSQKFNALESQADNLLPFILNAWMVFSSLKMNEKCVQGLFIAQTLIRRLLKLMSSSFSNPFVERFVDVYRLRLLGDFHHSTRIAFVEFVMVKPGGRNDDIELVLALGKILESILLAAILEDIEDDLSFLLIWFFSDVPAVMLLMLQGNGESIVFQLGKPIKDTCSSPLSSPINALRTDLLNFGCKMGNCVGGAAADKRHRVLRIVKVDGKILELKSPITVNDLSVNFSGFGVFVSETASQSLPPACELKMGKIYYLRPFPASTGIISPTSTPSAVETEETGAAKRITVVITKQQLQELLSKRISVEDVLSGLGVGGRTSSCIDSHSNCWKPKLEPIQEVSE</sequence>
<evidence type="ECO:0000313" key="4">
    <source>
        <dbReference type="EMBL" id="KAG5558906.1"/>
    </source>
</evidence>
<dbReference type="Pfam" id="PF00076">
    <property type="entry name" value="RRM_1"/>
    <property type="match status" value="1"/>
</dbReference>
<dbReference type="PANTHER" id="PTHR32343">
    <property type="entry name" value="SERINE/ARGININE-RICH SPLICING FACTOR"/>
    <property type="match status" value="1"/>
</dbReference>
<keyword evidence="1" id="KW-0694">RNA-binding</keyword>
<dbReference type="GO" id="GO:0003723">
    <property type="term" value="F:RNA binding"/>
    <property type="evidence" value="ECO:0007669"/>
    <property type="project" value="UniProtKB-UniRule"/>
</dbReference>
<evidence type="ECO:0000259" key="3">
    <source>
        <dbReference type="PROSITE" id="PS50102"/>
    </source>
</evidence>
<name>A0AAV6L1X8_9ERIC</name>
<feature type="region of interest" description="Disordered" evidence="2">
    <location>
        <begin position="1"/>
        <end position="86"/>
    </location>
</feature>
<comment type="caution">
    <text evidence="4">The sequence shown here is derived from an EMBL/GenBank/DDBJ whole genome shotgun (WGS) entry which is preliminary data.</text>
</comment>
<dbReference type="InterPro" id="IPR035979">
    <property type="entry name" value="RBD_domain_sf"/>
</dbReference>
<dbReference type="Pfam" id="PF14009">
    <property type="entry name" value="PADRE"/>
    <property type="match status" value="1"/>
</dbReference>
<dbReference type="Gene3D" id="3.30.70.330">
    <property type="match status" value="1"/>
</dbReference>
<dbReference type="CDD" id="cd12459">
    <property type="entry name" value="RRM1_CID8_like"/>
    <property type="match status" value="1"/>
</dbReference>
<dbReference type="Pfam" id="PF07145">
    <property type="entry name" value="PAM2"/>
    <property type="match status" value="1"/>
</dbReference>
<protein>
    <recommendedName>
        <fullName evidence="3">RRM domain-containing protein</fullName>
    </recommendedName>
</protein>
<dbReference type="SUPFAM" id="SSF54928">
    <property type="entry name" value="RNA-binding domain, RBD"/>
    <property type="match status" value="1"/>
</dbReference>
<accession>A0AAV6L1X8</accession>
<dbReference type="InterPro" id="IPR034823">
    <property type="entry name" value="CID8-like_RRM1"/>
</dbReference>
<organism evidence="4 5">
    <name type="scientific">Rhododendron griersonianum</name>
    <dbReference type="NCBI Taxonomy" id="479676"/>
    <lineage>
        <taxon>Eukaryota</taxon>
        <taxon>Viridiplantae</taxon>
        <taxon>Streptophyta</taxon>
        <taxon>Embryophyta</taxon>
        <taxon>Tracheophyta</taxon>
        <taxon>Spermatophyta</taxon>
        <taxon>Magnoliopsida</taxon>
        <taxon>eudicotyledons</taxon>
        <taxon>Gunneridae</taxon>
        <taxon>Pentapetalae</taxon>
        <taxon>asterids</taxon>
        <taxon>Ericales</taxon>
        <taxon>Ericaceae</taxon>
        <taxon>Ericoideae</taxon>
        <taxon>Rhodoreae</taxon>
        <taxon>Rhododendron</taxon>
    </lineage>
</organism>
<gene>
    <name evidence="4" type="ORF">RHGRI_008748</name>
</gene>
<dbReference type="Proteomes" id="UP000823749">
    <property type="component" value="Chromosome 3"/>
</dbReference>